<evidence type="ECO:0000313" key="1">
    <source>
        <dbReference type="EMBL" id="OAS84508.1"/>
    </source>
</evidence>
<proteinExistence type="predicted"/>
<comment type="caution">
    <text evidence="1">The sequence shown here is derived from an EMBL/GenBank/DDBJ whole genome shotgun (WGS) entry which is preliminary data.</text>
</comment>
<evidence type="ECO:0000313" key="2">
    <source>
        <dbReference type="Proteomes" id="UP000078534"/>
    </source>
</evidence>
<keyword evidence="2" id="KW-1185">Reference proteome</keyword>
<dbReference type="Proteomes" id="UP000078534">
    <property type="component" value="Unassembled WGS sequence"/>
</dbReference>
<dbReference type="OrthoDB" id="2691543at2"/>
<gene>
    <name evidence="1" type="ORF">A6K24_25370</name>
</gene>
<dbReference type="RefSeq" id="WP_066336008.1">
    <property type="nucleotide sequence ID" value="NZ_LWSG01000028.1"/>
</dbReference>
<organism evidence="1 2">
    <name type="scientific">Metabacillus litoralis</name>
    <dbReference type="NCBI Taxonomy" id="152268"/>
    <lineage>
        <taxon>Bacteria</taxon>
        <taxon>Bacillati</taxon>
        <taxon>Bacillota</taxon>
        <taxon>Bacilli</taxon>
        <taxon>Bacillales</taxon>
        <taxon>Bacillaceae</taxon>
        <taxon>Metabacillus</taxon>
    </lineage>
</organism>
<sequence>MYVGRDMTELSMMSKKEWKDEELAFFHHSLQQVVPYLNVEGQTIHREIVQEITSRGGLNRSEATYTQGTRTQYD</sequence>
<dbReference type="EMBL" id="LWSG01000028">
    <property type="protein sequence ID" value="OAS84508.1"/>
    <property type="molecule type" value="Genomic_DNA"/>
</dbReference>
<name>A0A179ST78_9BACI</name>
<accession>A0A179ST78</accession>
<dbReference type="STRING" id="152268.A6K24_25370"/>
<reference evidence="2" key="1">
    <citation type="submission" date="2016-04" db="EMBL/GenBank/DDBJ databases">
        <authorList>
            <person name="Lyu Z."/>
            <person name="Lyu W."/>
        </authorList>
    </citation>
    <scope>NUCLEOTIDE SEQUENCE [LARGE SCALE GENOMIC DNA]</scope>
    <source>
        <strain evidence="2">C44</strain>
    </source>
</reference>
<protein>
    <submittedName>
        <fullName evidence="1">Cytosolic protein</fullName>
    </submittedName>
</protein>
<dbReference type="AlphaFoldDB" id="A0A179ST78"/>